<evidence type="ECO:0000313" key="9">
    <source>
        <dbReference type="EMBL" id="KAA8494251.1"/>
    </source>
</evidence>
<keyword evidence="6 8" id="KW-0931">ER-Golgi transport</keyword>
<protein>
    <recommendedName>
        <fullName evidence="8">Trafficking protein particle complex subunit</fullName>
    </recommendedName>
</protein>
<accession>A0A5J4YRW7</accession>
<dbReference type="GO" id="GO:0016236">
    <property type="term" value="P:macroautophagy"/>
    <property type="evidence" value="ECO:0007669"/>
    <property type="project" value="UniProtKB-ARBA"/>
</dbReference>
<gene>
    <name evidence="9" type="ORF">FVE85_4226</name>
</gene>
<dbReference type="Pfam" id="PF04051">
    <property type="entry name" value="TRAPP"/>
    <property type="match status" value="1"/>
</dbReference>
<sequence length="209" mass="23114">MAVAGLKGKRQRVKEAAGALSMSKGGNMQKLGELALQKGERVPVELLALTYGSLVRQVIADYESIEEVNKQLDLMGYNIGVRLADDFFAKSGVSDCRSFQDSAEIVAKVGFKMYLNVQASVDLWNADNTAYSILFDENPLAEFTELPEEYAQLSFSNLVCGVIRGALEMLLLVVKCEFVRSTLQGNEMNEIRISLVEMLRESAPEDDED</sequence>
<evidence type="ECO:0000256" key="8">
    <source>
        <dbReference type="PIRNR" id="PIRNR018293"/>
    </source>
</evidence>
<dbReference type="InterPro" id="IPR024096">
    <property type="entry name" value="NO_sig/Golgi_transp_ligand-bd"/>
</dbReference>
<reference evidence="10" key="1">
    <citation type="journal article" date="2019" name="Nat. Commun.">
        <title>Expansion of phycobilisome linker gene families in mesophilic red algae.</title>
        <authorList>
            <person name="Lee J."/>
            <person name="Kim D."/>
            <person name="Bhattacharya D."/>
            <person name="Yoon H.S."/>
        </authorList>
    </citation>
    <scope>NUCLEOTIDE SEQUENCE [LARGE SCALE GENOMIC DNA]</scope>
    <source>
        <strain evidence="10">CCMP 1328</strain>
    </source>
</reference>
<dbReference type="OrthoDB" id="10262857at2759"/>
<dbReference type="Gene3D" id="3.30.1380.20">
    <property type="entry name" value="Trafficking protein particle complex subunit 3"/>
    <property type="match status" value="1"/>
</dbReference>
<keyword evidence="4 8" id="KW-0813">Transport</keyword>
<dbReference type="GO" id="GO:0005794">
    <property type="term" value="C:Golgi apparatus"/>
    <property type="evidence" value="ECO:0007669"/>
    <property type="project" value="UniProtKB-SubCell"/>
</dbReference>
<keyword evidence="7 8" id="KW-0333">Golgi apparatus</keyword>
<dbReference type="GO" id="GO:0005783">
    <property type="term" value="C:endoplasmic reticulum"/>
    <property type="evidence" value="ECO:0007669"/>
    <property type="project" value="UniProtKB-SubCell"/>
</dbReference>
<evidence type="ECO:0000256" key="4">
    <source>
        <dbReference type="ARBA" id="ARBA00022448"/>
    </source>
</evidence>
<keyword evidence="10" id="KW-1185">Reference proteome</keyword>
<keyword evidence="5" id="KW-0256">Endoplasmic reticulum</keyword>
<proteinExistence type="inferred from homology"/>
<dbReference type="GO" id="GO:0030008">
    <property type="term" value="C:TRAPP complex"/>
    <property type="evidence" value="ECO:0007669"/>
    <property type="project" value="InterPro"/>
</dbReference>
<dbReference type="SUPFAM" id="SSF111126">
    <property type="entry name" value="Ligand-binding domain in the NO signalling and Golgi transport"/>
    <property type="match status" value="1"/>
</dbReference>
<dbReference type="InterPro" id="IPR007194">
    <property type="entry name" value="TRAPP_component"/>
</dbReference>
<dbReference type="InterPro" id="IPR016721">
    <property type="entry name" value="Bet3"/>
</dbReference>
<dbReference type="PIRSF" id="PIRSF018293">
    <property type="entry name" value="TRAPP_I_complex_Bet3"/>
    <property type="match status" value="1"/>
</dbReference>
<evidence type="ECO:0000256" key="1">
    <source>
        <dbReference type="ARBA" id="ARBA00004222"/>
    </source>
</evidence>
<comment type="subcellular location">
    <subcellularLocation>
        <location evidence="2">Endoplasmic reticulum</location>
    </subcellularLocation>
    <subcellularLocation>
        <location evidence="1 8">Golgi apparatus</location>
        <location evidence="1 8">cis-Golgi network</location>
    </subcellularLocation>
</comment>
<organism evidence="9 10">
    <name type="scientific">Porphyridium purpureum</name>
    <name type="common">Red alga</name>
    <name type="synonym">Porphyridium cruentum</name>
    <dbReference type="NCBI Taxonomy" id="35688"/>
    <lineage>
        <taxon>Eukaryota</taxon>
        <taxon>Rhodophyta</taxon>
        <taxon>Bangiophyceae</taxon>
        <taxon>Porphyridiales</taxon>
        <taxon>Porphyridiaceae</taxon>
        <taxon>Porphyridium</taxon>
    </lineage>
</organism>
<evidence type="ECO:0000313" key="10">
    <source>
        <dbReference type="Proteomes" id="UP000324585"/>
    </source>
</evidence>
<dbReference type="Proteomes" id="UP000324585">
    <property type="component" value="Unassembled WGS sequence"/>
</dbReference>
<evidence type="ECO:0000256" key="6">
    <source>
        <dbReference type="ARBA" id="ARBA00022892"/>
    </source>
</evidence>
<comment type="similarity">
    <text evidence="3 8">Belongs to the TRAPP small subunits family. BET3 subfamily.</text>
</comment>
<dbReference type="GO" id="GO:0048193">
    <property type="term" value="P:Golgi vesicle transport"/>
    <property type="evidence" value="ECO:0007669"/>
    <property type="project" value="InterPro"/>
</dbReference>
<evidence type="ECO:0000256" key="7">
    <source>
        <dbReference type="ARBA" id="ARBA00023034"/>
    </source>
</evidence>
<comment type="caution">
    <text evidence="9">The sequence shown here is derived from an EMBL/GenBank/DDBJ whole genome shotgun (WGS) entry which is preliminary data.</text>
</comment>
<dbReference type="CDD" id="cd14942">
    <property type="entry name" value="TRAPPC3_bet3"/>
    <property type="match status" value="1"/>
</dbReference>
<comment type="subunit">
    <text evidence="8">Homodimer.</text>
</comment>
<dbReference type="AlphaFoldDB" id="A0A5J4YRW7"/>
<evidence type="ECO:0000256" key="2">
    <source>
        <dbReference type="ARBA" id="ARBA00004240"/>
    </source>
</evidence>
<evidence type="ECO:0000256" key="5">
    <source>
        <dbReference type="ARBA" id="ARBA00022824"/>
    </source>
</evidence>
<name>A0A5J4YRW7_PORPP</name>
<evidence type="ECO:0000256" key="3">
    <source>
        <dbReference type="ARBA" id="ARBA00006218"/>
    </source>
</evidence>
<dbReference type="OMA" id="MVQMQVQ"/>
<dbReference type="FunFam" id="3.30.1380.20:FF:000001">
    <property type="entry name" value="Trafficking protein particle complex subunit BET3"/>
    <property type="match status" value="1"/>
</dbReference>
<dbReference type="PANTHER" id="PTHR13048">
    <property type="entry name" value="TRAFFICKING PROTEIN PARTICLE COMPLEX SUBUNIT 3"/>
    <property type="match status" value="1"/>
</dbReference>
<comment type="function">
    <text evidence="8">May play a role in vesicular transport from endoplasmic reticulum to Golgi.</text>
</comment>
<dbReference type="EMBL" id="VRMN01000005">
    <property type="protein sequence ID" value="KAA8494251.1"/>
    <property type="molecule type" value="Genomic_DNA"/>
</dbReference>